<dbReference type="GO" id="GO:0016491">
    <property type="term" value="F:oxidoreductase activity"/>
    <property type="evidence" value="ECO:0007669"/>
    <property type="project" value="UniProtKB-KW"/>
</dbReference>
<evidence type="ECO:0000256" key="3">
    <source>
        <dbReference type="ARBA" id="ARBA00022827"/>
    </source>
</evidence>
<gene>
    <name evidence="6" type="ORF">VM1G_06049</name>
</gene>
<dbReference type="InterPro" id="IPR016169">
    <property type="entry name" value="FAD-bd_PCMH_sub2"/>
</dbReference>
<evidence type="ECO:0000259" key="5">
    <source>
        <dbReference type="PROSITE" id="PS51387"/>
    </source>
</evidence>
<comment type="similarity">
    <text evidence="1">Belongs to the oxygen-dependent FAD-linked oxidoreductase family.</text>
</comment>
<evidence type="ECO:0000313" key="6">
    <source>
        <dbReference type="EMBL" id="KUI70547.1"/>
    </source>
</evidence>
<keyword evidence="3" id="KW-0274">FAD</keyword>
<evidence type="ECO:0000256" key="2">
    <source>
        <dbReference type="ARBA" id="ARBA00022630"/>
    </source>
</evidence>
<evidence type="ECO:0000313" key="7">
    <source>
        <dbReference type="Proteomes" id="UP000078559"/>
    </source>
</evidence>
<proteinExistence type="inferred from homology"/>
<dbReference type="PANTHER" id="PTHR42973">
    <property type="entry name" value="BINDING OXIDOREDUCTASE, PUTATIVE (AFU_ORTHOLOGUE AFUA_1G17690)-RELATED"/>
    <property type="match status" value="1"/>
</dbReference>
<dbReference type="Proteomes" id="UP000078559">
    <property type="component" value="Chromosome 6"/>
</dbReference>
<reference evidence="6" key="1">
    <citation type="submission" date="2014-12" db="EMBL/GenBank/DDBJ databases">
        <title>Genome Sequence of Valsa Canker Pathogens Uncovers a Specific Adaption of Colonization on Woody Bark.</title>
        <authorList>
            <person name="Yin Z."/>
            <person name="Liu H."/>
            <person name="Gao X."/>
            <person name="Li Z."/>
            <person name="Song N."/>
            <person name="Ke X."/>
            <person name="Dai Q."/>
            <person name="Wu Y."/>
            <person name="Sun Y."/>
            <person name="Xu J.-R."/>
            <person name="Kang Z.K."/>
            <person name="Wang L."/>
            <person name="Huang L."/>
        </authorList>
    </citation>
    <scope>NUCLEOTIDE SEQUENCE [LARGE SCALE GENOMIC DNA]</scope>
    <source>
        <strain evidence="6">03-8</strain>
    </source>
</reference>
<dbReference type="GO" id="GO:0071949">
    <property type="term" value="F:FAD binding"/>
    <property type="evidence" value="ECO:0007669"/>
    <property type="project" value="InterPro"/>
</dbReference>
<name>A0A194W2P2_CYTMA</name>
<dbReference type="InterPro" id="IPR006094">
    <property type="entry name" value="Oxid_FAD_bind_N"/>
</dbReference>
<dbReference type="SUPFAM" id="SSF56176">
    <property type="entry name" value="FAD-binding/transporter-associated domain-like"/>
    <property type="match status" value="1"/>
</dbReference>
<dbReference type="InterPro" id="IPR050416">
    <property type="entry name" value="FAD-linked_Oxidoreductase"/>
</dbReference>
<dbReference type="Gene3D" id="3.30.465.10">
    <property type="match status" value="1"/>
</dbReference>
<accession>A0A194W2P2</accession>
<organism evidence="6 7">
    <name type="scientific">Cytospora mali</name>
    <name type="common">Apple Valsa canker fungus</name>
    <name type="synonym">Valsa mali</name>
    <dbReference type="NCBI Taxonomy" id="578113"/>
    <lineage>
        <taxon>Eukaryota</taxon>
        <taxon>Fungi</taxon>
        <taxon>Dikarya</taxon>
        <taxon>Ascomycota</taxon>
        <taxon>Pezizomycotina</taxon>
        <taxon>Sordariomycetes</taxon>
        <taxon>Sordariomycetidae</taxon>
        <taxon>Diaporthales</taxon>
        <taxon>Cytosporaceae</taxon>
        <taxon>Cytospora</taxon>
    </lineage>
</organism>
<dbReference type="OrthoDB" id="415825at2759"/>
<dbReference type="InterPro" id="IPR036318">
    <property type="entry name" value="FAD-bd_PCMH-like_sf"/>
</dbReference>
<dbReference type="InterPro" id="IPR016166">
    <property type="entry name" value="FAD-bd_PCMH"/>
</dbReference>
<sequence>MTKGVRPPYSDSSCMRRTWLTEVPAAIVLPESEEHIQQTVSDTKLFDKQGLLNNRFTFVQVRWAVQSSVPFVTKSGGHSNWSTIGDNGFVIDLSKYSKIEVDAHGPTAKLSGSSILSKSVAVHLADAGYFAVIHWQRHSSWGHPLFPEWGGASITTSLTGYGSGQIIAARMIDAQGNLVEVTQDNYPDLHHAIRGAGQFFGLVTELTIKIWPLSLLGNSQGAIRTGRFVFPLDRARDVAEVMRVIMDDGGKATAGLMMIICPPPARKPAVVIAGRYIGNPDDAKVAFGPLYALNPLMVDGGPVPIQNVSDGCEALEAKGGFKTFGTVGLRRFNVDTFIETVGLWKRLVEECPDAINTTYNFQWDSRPPKQPGFESANSLHDIRYWQNNIIWYTDAASNQRVEELNAECIAVSRGPVRHAQPHLCTGCIYHSLGLGCKRRLQPGSHVTDDLEPVTLPARVEEGVPLEQSEGDAVCFEALG</sequence>
<dbReference type="EMBL" id="CM003103">
    <property type="protein sequence ID" value="KUI70547.1"/>
    <property type="molecule type" value="Genomic_DNA"/>
</dbReference>
<dbReference type="PANTHER" id="PTHR42973:SF7">
    <property type="entry name" value="FAD-BINDING PCMH-TYPE DOMAIN-CONTAINING PROTEIN"/>
    <property type="match status" value="1"/>
</dbReference>
<feature type="domain" description="FAD-binding PCMH-type" evidence="5">
    <location>
        <begin position="20"/>
        <end position="213"/>
    </location>
</feature>
<protein>
    <submittedName>
        <fullName evidence="6">6-hydroxy-D-nicotine oxidase</fullName>
    </submittedName>
</protein>
<evidence type="ECO:0000256" key="1">
    <source>
        <dbReference type="ARBA" id="ARBA00005466"/>
    </source>
</evidence>
<dbReference type="SMR" id="A0A194W2P2"/>
<dbReference type="Gene3D" id="3.40.462.20">
    <property type="match status" value="1"/>
</dbReference>
<dbReference type="Pfam" id="PF01565">
    <property type="entry name" value="FAD_binding_4"/>
    <property type="match status" value="1"/>
</dbReference>
<dbReference type="AlphaFoldDB" id="A0A194W2P2"/>
<keyword evidence="4" id="KW-0560">Oxidoreductase</keyword>
<keyword evidence="7" id="KW-1185">Reference proteome</keyword>
<evidence type="ECO:0000256" key="4">
    <source>
        <dbReference type="ARBA" id="ARBA00023002"/>
    </source>
</evidence>
<dbReference type="PROSITE" id="PS51387">
    <property type="entry name" value="FAD_PCMH"/>
    <property type="match status" value="1"/>
</dbReference>
<keyword evidence="2" id="KW-0285">Flavoprotein</keyword>